<dbReference type="Proteomes" id="UP001141327">
    <property type="component" value="Unassembled WGS sequence"/>
</dbReference>
<evidence type="ECO:0000313" key="2">
    <source>
        <dbReference type="Proteomes" id="UP001141327"/>
    </source>
</evidence>
<organism evidence="1 2">
    <name type="scientific">Paratrimastix pyriformis</name>
    <dbReference type="NCBI Taxonomy" id="342808"/>
    <lineage>
        <taxon>Eukaryota</taxon>
        <taxon>Metamonada</taxon>
        <taxon>Preaxostyla</taxon>
        <taxon>Paratrimastigidae</taxon>
        <taxon>Paratrimastix</taxon>
    </lineage>
</organism>
<gene>
    <name evidence="1" type="ORF">PAPYR_11532</name>
</gene>
<name>A0ABQ8U3J0_9EUKA</name>
<evidence type="ECO:0000313" key="1">
    <source>
        <dbReference type="EMBL" id="KAJ4453894.1"/>
    </source>
</evidence>
<reference evidence="1" key="1">
    <citation type="journal article" date="2022" name="bioRxiv">
        <title>Genomics of Preaxostyla Flagellates Illuminates Evolutionary Transitions and the Path Towards Mitochondrial Loss.</title>
        <authorList>
            <person name="Novak L.V.F."/>
            <person name="Treitli S.C."/>
            <person name="Pyrih J."/>
            <person name="Halakuc P."/>
            <person name="Pipaliya S.V."/>
            <person name="Vacek V."/>
            <person name="Brzon O."/>
            <person name="Soukal P."/>
            <person name="Eme L."/>
            <person name="Dacks J.B."/>
            <person name="Karnkowska A."/>
            <person name="Elias M."/>
            <person name="Hampl V."/>
        </authorList>
    </citation>
    <scope>NUCLEOTIDE SEQUENCE</scope>
    <source>
        <strain evidence="1">RCP-MX</strain>
    </source>
</reference>
<protein>
    <submittedName>
        <fullName evidence="1">Uncharacterized protein</fullName>
    </submittedName>
</protein>
<sequence length="186" mass="19425">MRCDLLIAQKDKSTAGTDMTCQILFDQFLDVSAVLRACCASVHSFLVWAGAGVRELAGGLATTGSGTGVDGAVGAAGCGANGFPKGAGTAGGRTVVTSKGLAARPFLEPESDFGEGGLRGAKHLIKEVSHRRNEHFSLEAAEHFNDRLQQCSGDDPLLVNSDIQPRSLGERVINLDDLHLPKPPGK</sequence>
<dbReference type="EMBL" id="JAPMOS010000205">
    <property type="protein sequence ID" value="KAJ4453894.1"/>
    <property type="molecule type" value="Genomic_DNA"/>
</dbReference>
<proteinExistence type="predicted"/>
<comment type="caution">
    <text evidence="1">The sequence shown here is derived from an EMBL/GenBank/DDBJ whole genome shotgun (WGS) entry which is preliminary data.</text>
</comment>
<accession>A0ABQ8U3J0</accession>
<keyword evidence="2" id="KW-1185">Reference proteome</keyword>